<feature type="signal peptide" evidence="1">
    <location>
        <begin position="1"/>
        <end position="24"/>
    </location>
</feature>
<comment type="caution">
    <text evidence="3">The sequence shown here is derived from an EMBL/GenBank/DDBJ whole genome shotgun (WGS) entry which is preliminary data.</text>
</comment>
<dbReference type="SUPFAM" id="SSF47473">
    <property type="entry name" value="EF-hand"/>
    <property type="match status" value="1"/>
</dbReference>
<reference evidence="3 4" key="1">
    <citation type="journal article" date="2020" name="Microorganisms">
        <title>Osmotic Adaptation and Compatible Solute Biosynthesis of Phototrophic Bacteria as Revealed from Genome Analyses.</title>
        <authorList>
            <person name="Imhoff J.F."/>
            <person name="Rahn T."/>
            <person name="Kunzel S."/>
            <person name="Keller A."/>
            <person name="Neulinger S.C."/>
        </authorList>
    </citation>
    <scope>NUCLEOTIDE SEQUENCE [LARGE SCALE GENOMIC DNA]</scope>
    <source>
        <strain evidence="3 4">DSM 6210</strain>
    </source>
</reference>
<evidence type="ECO:0000259" key="2">
    <source>
        <dbReference type="PROSITE" id="PS50222"/>
    </source>
</evidence>
<evidence type="ECO:0000313" key="3">
    <source>
        <dbReference type="EMBL" id="MBK1629907.1"/>
    </source>
</evidence>
<dbReference type="Proteomes" id="UP000748752">
    <property type="component" value="Unassembled WGS sequence"/>
</dbReference>
<organism evidence="3 4">
    <name type="scientific">Thiohalocapsa halophila</name>
    <dbReference type="NCBI Taxonomy" id="69359"/>
    <lineage>
        <taxon>Bacteria</taxon>
        <taxon>Pseudomonadati</taxon>
        <taxon>Pseudomonadota</taxon>
        <taxon>Gammaproteobacteria</taxon>
        <taxon>Chromatiales</taxon>
        <taxon>Chromatiaceae</taxon>
        <taxon>Thiohalocapsa</taxon>
    </lineage>
</organism>
<gene>
    <name evidence="3" type="ORF">CKO31_03945</name>
</gene>
<proteinExistence type="predicted"/>
<name>A0ABS1CDM6_9GAMM</name>
<sequence>MYARKALYAAILLAATGATTPALAAEAAADPNDLAPGVAQSTVDQMRGALVENRDGVVIGKLADVVRGEDGELLAVVRPGEVDSEPGVGALVPLANFSRHEDHLRATTGQTVQSVASARERPAVAAEPVPGDIHLRKLAEGGKLQELAEETEPLRPFSDLDLDHDGVLTSSEAHASTAISDAWQELDVNDDGVIDRSEASVLYDDMYEGAPPTAEEVSR</sequence>
<dbReference type="InterPro" id="IPR011992">
    <property type="entry name" value="EF-hand-dom_pair"/>
</dbReference>
<dbReference type="InterPro" id="IPR002048">
    <property type="entry name" value="EF_hand_dom"/>
</dbReference>
<keyword evidence="4" id="KW-1185">Reference proteome</keyword>
<feature type="domain" description="EF-hand" evidence="2">
    <location>
        <begin position="174"/>
        <end position="209"/>
    </location>
</feature>
<evidence type="ECO:0000313" key="4">
    <source>
        <dbReference type="Proteomes" id="UP000748752"/>
    </source>
</evidence>
<dbReference type="Pfam" id="PF13202">
    <property type="entry name" value="EF-hand_5"/>
    <property type="match status" value="2"/>
</dbReference>
<keyword evidence="1" id="KW-0732">Signal</keyword>
<dbReference type="PROSITE" id="PS50222">
    <property type="entry name" value="EF_HAND_2"/>
    <property type="match status" value="1"/>
</dbReference>
<feature type="chain" id="PRO_5046346423" description="EF-hand domain-containing protein" evidence="1">
    <location>
        <begin position="25"/>
        <end position="219"/>
    </location>
</feature>
<accession>A0ABS1CDM6</accession>
<protein>
    <recommendedName>
        <fullName evidence="2">EF-hand domain-containing protein</fullName>
    </recommendedName>
</protein>
<dbReference type="EMBL" id="NRRV01000006">
    <property type="protein sequence ID" value="MBK1629907.1"/>
    <property type="molecule type" value="Genomic_DNA"/>
</dbReference>
<dbReference type="RefSeq" id="WP_200234266.1">
    <property type="nucleotide sequence ID" value="NZ_NRRV01000006.1"/>
</dbReference>
<evidence type="ECO:0000256" key="1">
    <source>
        <dbReference type="SAM" id="SignalP"/>
    </source>
</evidence>
<dbReference type="Gene3D" id="1.10.238.10">
    <property type="entry name" value="EF-hand"/>
    <property type="match status" value="1"/>
</dbReference>